<evidence type="ECO:0000256" key="15">
    <source>
        <dbReference type="SAM" id="Phobius"/>
    </source>
</evidence>
<dbReference type="GO" id="GO:0005789">
    <property type="term" value="C:endoplasmic reticulum membrane"/>
    <property type="evidence" value="ECO:0007669"/>
    <property type="project" value="UniProtKB-SubCell"/>
</dbReference>
<feature type="transmembrane region" description="Helical" evidence="15">
    <location>
        <begin position="57"/>
        <end position="77"/>
    </location>
</feature>
<reference evidence="18" key="1">
    <citation type="journal article" date="2019" name="Nat. Commun.">
        <title>Expansion of phycobilisome linker gene families in mesophilic red algae.</title>
        <authorList>
            <person name="Lee J."/>
            <person name="Kim D."/>
            <person name="Bhattacharya D."/>
            <person name="Yoon H.S."/>
        </authorList>
    </citation>
    <scope>NUCLEOTIDE SEQUENCE [LARGE SCALE GENOMIC DNA]</scope>
    <source>
        <strain evidence="18">CCMP 1328</strain>
    </source>
</reference>
<feature type="region of interest" description="Disordered" evidence="14">
    <location>
        <begin position="1"/>
        <end position="52"/>
    </location>
</feature>
<dbReference type="PANTHER" id="PTHR12147">
    <property type="entry name" value="METALLOPEPTIDASE M28 FAMILY MEMBER"/>
    <property type="match status" value="1"/>
</dbReference>
<keyword evidence="18" id="KW-1185">Reference proteome</keyword>
<evidence type="ECO:0000256" key="11">
    <source>
        <dbReference type="ARBA" id="ARBA00023049"/>
    </source>
</evidence>
<evidence type="ECO:0000259" key="16">
    <source>
        <dbReference type="Pfam" id="PF04389"/>
    </source>
</evidence>
<evidence type="ECO:0000256" key="3">
    <source>
        <dbReference type="ARBA" id="ARBA00010918"/>
    </source>
</evidence>
<evidence type="ECO:0000256" key="4">
    <source>
        <dbReference type="ARBA" id="ARBA00022670"/>
    </source>
</evidence>
<evidence type="ECO:0000256" key="12">
    <source>
        <dbReference type="ARBA" id="ARBA00023136"/>
    </source>
</evidence>
<feature type="transmembrane region" description="Helical" evidence="15">
    <location>
        <begin position="506"/>
        <end position="529"/>
    </location>
</feature>
<dbReference type="GO" id="GO:0006508">
    <property type="term" value="P:proteolysis"/>
    <property type="evidence" value="ECO:0007669"/>
    <property type="project" value="UniProtKB-KW"/>
</dbReference>
<comment type="subcellular location">
    <subcellularLocation>
        <location evidence="2">Endoplasmic reticulum membrane</location>
        <topology evidence="2">Multi-pass membrane protein</topology>
    </subcellularLocation>
</comment>
<dbReference type="GO" id="GO:0008235">
    <property type="term" value="F:metalloexopeptidase activity"/>
    <property type="evidence" value="ECO:0007669"/>
    <property type="project" value="InterPro"/>
</dbReference>
<evidence type="ECO:0000256" key="9">
    <source>
        <dbReference type="ARBA" id="ARBA00022833"/>
    </source>
</evidence>
<dbReference type="InterPro" id="IPR045175">
    <property type="entry name" value="M28_fam"/>
</dbReference>
<evidence type="ECO:0000256" key="6">
    <source>
        <dbReference type="ARBA" id="ARBA00022723"/>
    </source>
</evidence>
<dbReference type="GO" id="GO:0046872">
    <property type="term" value="F:metal ion binding"/>
    <property type="evidence" value="ECO:0007669"/>
    <property type="project" value="UniProtKB-KW"/>
</dbReference>
<evidence type="ECO:0000256" key="8">
    <source>
        <dbReference type="ARBA" id="ARBA00022824"/>
    </source>
</evidence>
<dbReference type="AlphaFoldDB" id="A0A5J4Z4S1"/>
<comment type="similarity">
    <text evidence="3">Belongs to the peptidase M28 family.</text>
</comment>
<dbReference type="SUPFAM" id="SSF53187">
    <property type="entry name" value="Zn-dependent exopeptidases"/>
    <property type="match status" value="1"/>
</dbReference>
<keyword evidence="9" id="KW-0862">Zinc</keyword>
<dbReference type="Pfam" id="PF04389">
    <property type="entry name" value="Peptidase_M28"/>
    <property type="match status" value="1"/>
</dbReference>
<evidence type="ECO:0000256" key="10">
    <source>
        <dbReference type="ARBA" id="ARBA00022989"/>
    </source>
</evidence>
<evidence type="ECO:0000256" key="2">
    <source>
        <dbReference type="ARBA" id="ARBA00004477"/>
    </source>
</evidence>
<evidence type="ECO:0000256" key="13">
    <source>
        <dbReference type="ARBA" id="ARBA00023180"/>
    </source>
</evidence>
<keyword evidence="7" id="KW-0378">Hydrolase</keyword>
<keyword evidence="13" id="KW-0325">Glycoprotein</keyword>
<keyword evidence="10 15" id="KW-1133">Transmembrane helix</keyword>
<evidence type="ECO:0000313" key="18">
    <source>
        <dbReference type="Proteomes" id="UP000324585"/>
    </source>
</evidence>
<keyword evidence="4" id="KW-0645">Protease</keyword>
<keyword evidence="6" id="KW-0479">Metal-binding</keyword>
<feature type="domain" description="Peptidase M28" evidence="16">
    <location>
        <begin position="192"/>
        <end position="390"/>
    </location>
</feature>
<dbReference type="Gene3D" id="3.40.630.10">
    <property type="entry name" value="Zn peptidases"/>
    <property type="match status" value="1"/>
</dbReference>
<gene>
    <name evidence="17" type="ORF">FVE85_5803</name>
</gene>
<evidence type="ECO:0000256" key="7">
    <source>
        <dbReference type="ARBA" id="ARBA00022801"/>
    </source>
</evidence>
<keyword evidence="12 15" id="KW-0472">Membrane</keyword>
<evidence type="ECO:0000313" key="17">
    <source>
        <dbReference type="EMBL" id="KAA8498218.1"/>
    </source>
</evidence>
<comment type="caution">
    <text evidence="17">The sequence shown here is derived from an EMBL/GenBank/DDBJ whole genome shotgun (WGS) entry which is preliminary data.</text>
</comment>
<dbReference type="OrthoDB" id="1080at2759"/>
<accession>A0A5J4Z4S1</accession>
<feature type="transmembrane region" description="Helical" evidence="15">
    <location>
        <begin position="416"/>
        <end position="449"/>
    </location>
</feature>
<name>A0A5J4Z4S1_PORPP</name>
<dbReference type="InterPro" id="IPR007484">
    <property type="entry name" value="Peptidase_M28"/>
</dbReference>
<feature type="transmembrane region" description="Helical" evidence="15">
    <location>
        <begin position="469"/>
        <end position="494"/>
    </location>
</feature>
<dbReference type="FunFam" id="3.40.630.10:FF:000008">
    <property type="entry name" value="Endoplasmic reticulum metallopeptidase 1"/>
    <property type="match status" value="1"/>
</dbReference>
<keyword evidence="5 15" id="KW-0812">Transmembrane</keyword>
<dbReference type="PANTHER" id="PTHR12147:SF22">
    <property type="entry name" value="ENDOPLASMIC RETICULUM METALLOPEPTIDASE 1"/>
    <property type="match status" value="1"/>
</dbReference>
<organism evidence="17 18">
    <name type="scientific">Porphyridium purpureum</name>
    <name type="common">Red alga</name>
    <name type="synonym">Porphyridium cruentum</name>
    <dbReference type="NCBI Taxonomy" id="35688"/>
    <lineage>
        <taxon>Eukaryota</taxon>
        <taxon>Rhodophyta</taxon>
        <taxon>Bangiophyceae</taxon>
        <taxon>Porphyridiales</taxon>
        <taxon>Porphyridiaceae</taxon>
        <taxon>Porphyridium</taxon>
    </lineage>
</organism>
<dbReference type="Proteomes" id="UP000324585">
    <property type="component" value="Unassembled WGS sequence"/>
</dbReference>
<comment type="cofactor">
    <cofactor evidence="1">
        <name>Zn(2+)</name>
        <dbReference type="ChEBI" id="CHEBI:29105"/>
    </cofactor>
</comment>
<proteinExistence type="inferred from homology"/>
<evidence type="ECO:0000256" key="14">
    <source>
        <dbReference type="SAM" id="MobiDB-lite"/>
    </source>
</evidence>
<keyword evidence="11" id="KW-0482">Metalloprotease</keyword>
<evidence type="ECO:0000256" key="5">
    <source>
        <dbReference type="ARBA" id="ARBA00022692"/>
    </source>
</evidence>
<protein>
    <submittedName>
        <fullName evidence="17">Putative endoplasmic reticulum metallopeptidase 1-A</fullName>
    </submittedName>
</protein>
<evidence type="ECO:0000256" key="1">
    <source>
        <dbReference type="ARBA" id="ARBA00001947"/>
    </source>
</evidence>
<keyword evidence="8" id="KW-0256">Endoplasmic reticulum</keyword>
<sequence>MQLTSTLRQRKSGVAPCSNVRSDPAVDLDDRCTTSANGTVKTAPGKGAPPAKRMTQAGGFAVAFLWFVLLNLFALWARQRTPPFLPASAPPHIFSGQRALDRVAGLCGSFRYVGTLALHQATQELAKQVQELKELAEHFSKDRFVFEYDVQRVDGSFALNIRSFHDLLIAQSYESITNIAIRIYPRELGPDARTLVVNSHYDTAAGSPGCVDATAAIGTMMEMVSGLVHAYDDETCAQDPEHMKACAERQLTHPVVFLLNGAEEVFLVGAHGFVTKHPYMDATSLLLNLEASGASGPALLFRCGPGHGWMARTYAKAVPLPHASCASQDIMNLDLFPAETDHRVFVEYGGLSGFDIASYENGYVYHTKYDNLENAGRGFIQHLGETATSLMTELVGKNAAIEMNGMSDHRAQERMVFFDIFGLFTVVYSMQFAWYLNVATCLAVLAVVTMRTKRAVKGCSPPVHLLQCFFFGIALLLACAGTGSIAGLLLRYVARRPLAWYGLENEWLMIPLFAFPACTVLLVLVDAFVGARWSWILLNSCNKSLWSFALCVVPYLRRRISAWRTFLC</sequence>
<dbReference type="EMBL" id="VRMN01000001">
    <property type="protein sequence ID" value="KAA8498218.1"/>
    <property type="molecule type" value="Genomic_DNA"/>
</dbReference>